<evidence type="ECO:0000313" key="2">
    <source>
        <dbReference type="EMBL" id="MXP63317.1"/>
    </source>
</evidence>
<comment type="caution">
    <text evidence="2">The sequence shown here is derived from an EMBL/GenBank/DDBJ whole genome shotgun (WGS) entry which is preliminary data.</text>
</comment>
<organism evidence="2 3">
    <name type="scientific">Teichococcus coralli</name>
    <dbReference type="NCBI Taxonomy" id="2545983"/>
    <lineage>
        <taxon>Bacteria</taxon>
        <taxon>Pseudomonadati</taxon>
        <taxon>Pseudomonadota</taxon>
        <taxon>Alphaproteobacteria</taxon>
        <taxon>Acetobacterales</taxon>
        <taxon>Roseomonadaceae</taxon>
        <taxon>Roseomonas</taxon>
    </lineage>
</organism>
<dbReference type="InterPro" id="IPR009057">
    <property type="entry name" value="Homeodomain-like_sf"/>
</dbReference>
<feature type="compositionally biased region" description="Pro residues" evidence="1">
    <location>
        <begin position="197"/>
        <end position="209"/>
    </location>
</feature>
<dbReference type="OrthoDB" id="7828598at2"/>
<reference evidence="2 3" key="1">
    <citation type="submission" date="2019-03" db="EMBL/GenBank/DDBJ databases">
        <title>Roseomonas sp. a novel Roseomonas species isolated from Sea whip Gorgonian.</title>
        <authorList>
            <person name="Li F."/>
            <person name="Pan X."/>
            <person name="Huang S."/>
            <person name="Li Z."/>
            <person name="Meng B."/>
        </authorList>
    </citation>
    <scope>NUCLEOTIDE SEQUENCE [LARGE SCALE GENOMIC DNA]</scope>
    <source>
        <strain evidence="2 3">M0104</strain>
    </source>
</reference>
<accession>A0A845BD93</accession>
<dbReference type="EMBL" id="SNVJ01000005">
    <property type="protein sequence ID" value="MXP63317.1"/>
    <property type="molecule type" value="Genomic_DNA"/>
</dbReference>
<sequence length="209" mass="22883">MSESTSPAPDDNALMDALWPLVAERGWNGFTFPELAERAGIGLPDLRERAPTKFHLLRLHSRLVDKAVLADAAPNAGGAPRDRIFDTLMRRIDALQPHREGLIRFGREMRHDPLLSLALAPVLAASMAWMLEAARINACGLTGMLRVKGLSAVWIATLRAWEQDESVDLGSTMAALDRALDKAERVARTLRLDTGEEPPPPDPAPEVVT</sequence>
<dbReference type="RefSeq" id="WP_160936431.1">
    <property type="nucleotide sequence ID" value="NZ_SNVJ01000005.1"/>
</dbReference>
<protein>
    <submittedName>
        <fullName evidence="2">TetR family transcriptional regulator</fullName>
    </submittedName>
</protein>
<keyword evidence="3" id="KW-1185">Reference proteome</keyword>
<gene>
    <name evidence="2" type="ORF">E0493_08125</name>
</gene>
<dbReference type="SUPFAM" id="SSF46689">
    <property type="entry name" value="Homeodomain-like"/>
    <property type="match status" value="1"/>
</dbReference>
<evidence type="ECO:0000313" key="3">
    <source>
        <dbReference type="Proteomes" id="UP000460715"/>
    </source>
</evidence>
<proteinExistence type="predicted"/>
<dbReference type="AlphaFoldDB" id="A0A845BD93"/>
<name>A0A845BD93_9PROT</name>
<dbReference type="Gene3D" id="1.10.357.10">
    <property type="entry name" value="Tetracycline Repressor, domain 2"/>
    <property type="match status" value="1"/>
</dbReference>
<evidence type="ECO:0000256" key="1">
    <source>
        <dbReference type="SAM" id="MobiDB-lite"/>
    </source>
</evidence>
<dbReference type="Proteomes" id="UP000460715">
    <property type="component" value="Unassembled WGS sequence"/>
</dbReference>
<feature type="region of interest" description="Disordered" evidence="1">
    <location>
        <begin position="187"/>
        <end position="209"/>
    </location>
</feature>